<dbReference type="CDD" id="cd18008">
    <property type="entry name" value="DEXDc_SHPRH-like"/>
    <property type="match status" value="1"/>
</dbReference>
<evidence type="ECO:0000256" key="4">
    <source>
        <dbReference type="ARBA" id="ARBA00022741"/>
    </source>
</evidence>
<keyword evidence="8" id="KW-0862">Zinc</keyword>
<comment type="similarity">
    <text evidence="2">Belongs to the SNF2/RAD54 helicase family.</text>
</comment>
<accession>A0A9P7SZ72</accession>
<dbReference type="GO" id="GO:0005634">
    <property type="term" value="C:nucleus"/>
    <property type="evidence" value="ECO:0007669"/>
    <property type="project" value="UniProtKB-SubCell"/>
</dbReference>
<evidence type="ECO:0000256" key="7">
    <source>
        <dbReference type="ARBA" id="ARBA00022806"/>
    </source>
</evidence>
<feature type="compositionally biased region" description="Basic residues" evidence="11">
    <location>
        <begin position="330"/>
        <end position="352"/>
    </location>
</feature>
<evidence type="ECO:0000259" key="13">
    <source>
        <dbReference type="PROSITE" id="PS51192"/>
    </source>
</evidence>
<keyword evidence="9" id="KW-0067">ATP-binding</keyword>
<evidence type="ECO:0000256" key="11">
    <source>
        <dbReference type="SAM" id="MobiDB-lite"/>
    </source>
</evidence>
<dbReference type="GO" id="GO:0006289">
    <property type="term" value="P:nucleotide-excision repair"/>
    <property type="evidence" value="ECO:0007669"/>
    <property type="project" value="TreeGrafter"/>
</dbReference>
<evidence type="ECO:0000256" key="5">
    <source>
        <dbReference type="ARBA" id="ARBA00022771"/>
    </source>
</evidence>
<evidence type="ECO:0000256" key="2">
    <source>
        <dbReference type="ARBA" id="ARBA00007025"/>
    </source>
</evidence>
<dbReference type="InterPro" id="IPR049730">
    <property type="entry name" value="SNF2/RAD54-like_C"/>
</dbReference>
<evidence type="ECO:0000259" key="12">
    <source>
        <dbReference type="PROSITE" id="PS50089"/>
    </source>
</evidence>
<evidence type="ECO:0000256" key="10">
    <source>
        <dbReference type="PROSITE-ProRule" id="PRU00175"/>
    </source>
</evidence>
<dbReference type="InterPro" id="IPR001650">
    <property type="entry name" value="Helicase_C-like"/>
</dbReference>
<comment type="subcellular location">
    <subcellularLocation>
        <location evidence="1">Nucleus</location>
    </subcellularLocation>
</comment>
<dbReference type="SMART" id="SM00487">
    <property type="entry name" value="DEXDc"/>
    <property type="match status" value="1"/>
</dbReference>
<dbReference type="InterPro" id="IPR000330">
    <property type="entry name" value="SNF2_N"/>
</dbReference>
<keyword evidence="6" id="KW-0378">Hydrolase</keyword>
<dbReference type="InterPro" id="IPR027417">
    <property type="entry name" value="P-loop_NTPase"/>
</dbReference>
<evidence type="ECO:0000313" key="15">
    <source>
        <dbReference type="EMBL" id="KAG6015818.1"/>
    </source>
</evidence>
<feature type="compositionally biased region" description="Low complexity" evidence="11">
    <location>
        <begin position="58"/>
        <end position="74"/>
    </location>
</feature>
<dbReference type="GO" id="GO:0008270">
    <property type="term" value="F:zinc ion binding"/>
    <property type="evidence" value="ECO:0007669"/>
    <property type="project" value="UniProtKB-KW"/>
</dbReference>
<dbReference type="SMART" id="SM00490">
    <property type="entry name" value="HELICc"/>
    <property type="match status" value="1"/>
</dbReference>
<feature type="region of interest" description="Disordered" evidence="11">
    <location>
        <begin position="312"/>
        <end position="357"/>
    </location>
</feature>
<dbReference type="CDD" id="cd18793">
    <property type="entry name" value="SF2_C_SNF"/>
    <property type="match status" value="1"/>
</dbReference>
<feature type="domain" description="Helicase ATP-binding" evidence="13">
    <location>
        <begin position="485"/>
        <end position="663"/>
    </location>
</feature>
<dbReference type="GO" id="GO:0004386">
    <property type="term" value="F:helicase activity"/>
    <property type="evidence" value="ECO:0007669"/>
    <property type="project" value="UniProtKB-KW"/>
</dbReference>
<dbReference type="GO" id="GO:0005524">
    <property type="term" value="F:ATP binding"/>
    <property type="evidence" value="ECO:0007669"/>
    <property type="project" value="UniProtKB-KW"/>
</dbReference>
<feature type="region of interest" description="Disordered" evidence="11">
    <location>
        <begin position="203"/>
        <end position="277"/>
    </location>
</feature>
<feature type="domain" description="Helicase C-terminal" evidence="14">
    <location>
        <begin position="907"/>
        <end position="1064"/>
    </location>
</feature>
<dbReference type="InterPro" id="IPR014001">
    <property type="entry name" value="Helicase_ATP-bd"/>
</dbReference>
<keyword evidence="7" id="KW-0347">Helicase</keyword>
<dbReference type="Proteomes" id="UP000748025">
    <property type="component" value="Unassembled WGS sequence"/>
</dbReference>
<dbReference type="Pfam" id="PF00271">
    <property type="entry name" value="Helicase_C"/>
    <property type="match status" value="1"/>
</dbReference>
<dbReference type="SMART" id="SM00184">
    <property type="entry name" value="RING"/>
    <property type="match status" value="1"/>
</dbReference>
<evidence type="ECO:0000256" key="6">
    <source>
        <dbReference type="ARBA" id="ARBA00022801"/>
    </source>
</evidence>
<dbReference type="PROSITE" id="PS50089">
    <property type="entry name" value="ZF_RING_2"/>
    <property type="match status" value="1"/>
</dbReference>
<dbReference type="CDD" id="cd16567">
    <property type="entry name" value="RING-HC_RAD16-like"/>
    <property type="match status" value="1"/>
</dbReference>
<keyword evidence="3" id="KW-0479">Metal-binding</keyword>
<proteinExistence type="inferred from homology"/>
<dbReference type="InterPro" id="IPR017907">
    <property type="entry name" value="Znf_RING_CS"/>
</dbReference>
<comment type="caution">
    <text evidence="15">The sequence shown here is derived from an EMBL/GenBank/DDBJ whole genome shotgun (WGS) entry which is preliminary data.</text>
</comment>
<keyword evidence="4" id="KW-0547">Nucleotide-binding</keyword>
<evidence type="ECO:0000256" key="3">
    <source>
        <dbReference type="ARBA" id="ARBA00022723"/>
    </source>
</evidence>
<dbReference type="Gene3D" id="3.40.50.300">
    <property type="entry name" value="P-loop containing nucleotide triphosphate hydrolases"/>
    <property type="match status" value="1"/>
</dbReference>
<organism evidence="15 16">
    <name type="scientific">Claviceps pusilla</name>
    <dbReference type="NCBI Taxonomy" id="123648"/>
    <lineage>
        <taxon>Eukaryota</taxon>
        <taxon>Fungi</taxon>
        <taxon>Dikarya</taxon>
        <taxon>Ascomycota</taxon>
        <taxon>Pezizomycotina</taxon>
        <taxon>Sordariomycetes</taxon>
        <taxon>Hypocreomycetidae</taxon>
        <taxon>Hypocreales</taxon>
        <taxon>Clavicipitaceae</taxon>
        <taxon>Claviceps</taxon>
    </lineage>
</organism>
<dbReference type="PANTHER" id="PTHR45626">
    <property type="entry name" value="TRANSCRIPTION TERMINATION FACTOR 2-RELATED"/>
    <property type="match status" value="1"/>
</dbReference>
<dbReference type="InterPro" id="IPR013083">
    <property type="entry name" value="Znf_RING/FYVE/PHD"/>
</dbReference>
<keyword evidence="5 10" id="KW-0863">Zinc-finger</keyword>
<dbReference type="PROSITE" id="PS00690">
    <property type="entry name" value="DEAH_ATP_HELICASE"/>
    <property type="match status" value="1"/>
</dbReference>
<dbReference type="InterPro" id="IPR002464">
    <property type="entry name" value="DNA/RNA_helicase_DEAH_CS"/>
</dbReference>
<feature type="compositionally biased region" description="Polar residues" evidence="11">
    <location>
        <begin position="94"/>
        <end position="103"/>
    </location>
</feature>
<evidence type="ECO:0000256" key="9">
    <source>
        <dbReference type="ARBA" id="ARBA00022840"/>
    </source>
</evidence>
<evidence type="ECO:0000256" key="8">
    <source>
        <dbReference type="ARBA" id="ARBA00022833"/>
    </source>
</evidence>
<dbReference type="PANTHER" id="PTHR45626:SF12">
    <property type="entry name" value="DNA REPAIR PROTEIN RAD16"/>
    <property type="match status" value="1"/>
</dbReference>
<dbReference type="OrthoDB" id="448448at2759"/>
<feature type="domain" description="RING-type" evidence="12">
    <location>
        <begin position="826"/>
        <end position="866"/>
    </location>
</feature>
<dbReference type="PROSITE" id="PS00518">
    <property type="entry name" value="ZF_RING_1"/>
    <property type="match status" value="1"/>
</dbReference>
<protein>
    <submittedName>
        <fullName evidence="15">Uncharacterized protein</fullName>
    </submittedName>
</protein>
<dbReference type="AlphaFoldDB" id="A0A9P7SZ72"/>
<dbReference type="EMBL" id="SRPW01000307">
    <property type="protein sequence ID" value="KAG6015818.1"/>
    <property type="molecule type" value="Genomic_DNA"/>
</dbReference>
<feature type="compositionally biased region" description="Basic and acidic residues" evidence="11">
    <location>
        <begin position="203"/>
        <end position="214"/>
    </location>
</feature>
<dbReference type="Pfam" id="PF00176">
    <property type="entry name" value="SNF2-rel_dom"/>
    <property type="match status" value="1"/>
</dbReference>
<dbReference type="InterPro" id="IPR050628">
    <property type="entry name" value="SNF2_RAD54_helicase_TF"/>
</dbReference>
<evidence type="ECO:0000259" key="14">
    <source>
        <dbReference type="PROSITE" id="PS51194"/>
    </source>
</evidence>
<dbReference type="Gene3D" id="3.30.40.10">
    <property type="entry name" value="Zinc/RING finger domain, C3HC4 (zinc finger)"/>
    <property type="match status" value="1"/>
</dbReference>
<keyword evidence="16" id="KW-1185">Reference proteome</keyword>
<dbReference type="SUPFAM" id="SSF52540">
    <property type="entry name" value="P-loop containing nucleoside triphosphate hydrolases"/>
    <property type="match status" value="2"/>
</dbReference>
<feature type="compositionally biased region" description="Acidic residues" evidence="11">
    <location>
        <begin position="312"/>
        <end position="326"/>
    </location>
</feature>
<dbReference type="InterPro" id="IPR038718">
    <property type="entry name" value="SNF2-like_sf"/>
</dbReference>
<gene>
    <name evidence="15" type="ORF">E4U43_004721</name>
</gene>
<feature type="region of interest" description="Disordered" evidence="11">
    <location>
        <begin position="1"/>
        <end position="137"/>
    </location>
</feature>
<dbReference type="PROSITE" id="PS51192">
    <property type="entry name" value="HELICASE_ATP_BIND_1"/>
    <property type="match status" value="1"/>
</dbReference>
<dbReference type="GO" id="GO:0016787">
    <property type="term" value="F:hydrolase activity"/>
    <property type="evidence" value="ECO:0007669"/>
    <property type="project" value="UniProtKB-KW"/>
</dbReference>
<evidence type="ECO:0000256" key="1">
    <source>
        <dbReference type="ARBA" id="ARBA00004123"/>
    </source>
</evidence>
<evidence type="ECO:0000313" key="16">
    <source>
        <dbReference type="Proteomes" id="UP000748025"/>
    </source>
</evidence>
<dbReference type="SUPFAM" id="SSF57850">
    <property type="entry name" value="RING/U-box"/>
    <property type="match status" value="1"/>
</dbReference>
<reference evidence="15" key="1">
    <citation type="journal article" date="2020" name="bioRxiv">
        <title>Whole genome comparisons of ergot fungi reveals the divergence and evolution of species within the genus Claviceps are the result of varying mechanisms driving genome evolution and host range expansion.</title>
        <authorList>
            <person name="Wyka S.A."/>
            <person name="Mondo S.J."/>
            <person name="Liu M."/>
            <person name="Dettman J."/>
            <person name="Nalam V."/>
            <person name="Broders K.D."/>
        </authorList>
    </citation>
    <scope>NUCLEOTIDE SEQUENCE</scope>
    <source>
        <strain evidence="15">CCC 602</strain>
    </source>
</reference>
<dbReference type="InterPro" id="IPR001841">
    <property type="entry name" value="Znf_RING"/>
</dbReference>
<name>A0A9P7SZ72_9HYPO</name>
<dbReference type="PROSITE" id="PS51194">
    <property type="entry name" value="HELICASE_CTER"/>
    <property type="match status" value="1"/>
</dbReference>
<dbReference type="GO" id="GO:0008094">
    <property type="term" value="F:ATP-dependent activity, acting on DNA"/>
    <property type="evidence" value="ECO:0007669"/>
    <property type="project" value="TreeGrafter"/>
</dbReference>
<dbReference type="Gene3D" id="3.40.50.10810">
    <property type="entry name" value="Tandem AAA-ATPase domain"/>
    <property type="match status" value="1"/>
</dbReference>
<sequence>MPRGRSLLLEVPASFENADTNEPRRTRSVSSHKATIANEIVSPGNLSSRPNRPRGRPSRASLLASHASSTASSPAPQPNLQKCNKRTSAIGDLSVSSGSTPLDTFSDEEDLSTPGTSKVPTPVIAEASGPSKTRQSTASFEIRLPGRANVDEFETDRALRNSVYSLNPTRAKRVIEILDSGDDDDDDDMPDFERDAKIARKLQEKEFSKEDENALPKPNNGLQRRSRRTFAEEEDFSTPLLPCNTSKRSRVSTRSSKQLAPPAKKSRTIPDSDSDDSLHALGIYLDSEVEFEIAAQNGEFSDISDFVEDSSADTLAEDDDGYTEDEPLSKRRKGKQPAQPKRTRKTVSKRGRGVAAARNLQRAIAIEDSGDELAADEDEAANVPSRLASMTPMSFDINTSESSDSDDPAARLRRVTAQRRAFRVGNQTRLGKERDRLETHHPEIVTMWDDLEKMAVIKAGMAAQPQTISRQLKPFQLEGLAWMKEMEKTDWRGGLLGDEMGLGKTIQAVSLIMSDYPAKQPTLVLVPPVALMQWQSEIKSYTDGTLKTFIYHGTNQKAKTMTVKELKSYDVIMMSYNSLESMYRKQEKGFKRKTGIHKEKSVIHSIKFHRIILDEAHCIKTRSTMTAKACFALQTNYRWCLSGTPLQNRIGEFFSLIRFLNVRPFALYLCKQCPCSTLEWSMNEENRCSGCKHAGMQHVSVFNQELLNPIQKFGNLGPGREAFRKLRLMTDRIMLRRLKRDHTDSMELPVKEVYVDRQFFGEEENDFASSIMTNGKRKFDTYVAQGVLLNNYANIFGLIMQMRQVADHPDLLLKKHADGGQNVLVCCICDEPAEDTIRSRCKHDFCRACVSGYVHSTDTPDCPSCHIALSIDLEQPEIEQDEVLVKKSSIINRIKMENWVSSSKIELLVHDLHKLRSDNASHKSIIFSQFTTMLQLIEWRLRRAGITTVMLDGSMTPAQRQASIEHFMTNVDVECFLVSLKAGGVALNLTEASRVFIVDPWWNPAAEWQSADRCHRIGQTRPCTITRLCIEDSVESRMVLIQEKKTNMIHSTINADDKAMESLTPEDMQFLFRGT</sequence>